<name>A0A3E4UJK5_BACSE</name>
<dbReference type="RefSeq" id="WP_117742621.1">
    <property type="nucleotide sequence ID" value="NZ_QRUB01000039.1"/>
</dbReference>
<dbReference type="SUPFAM" id="SSF48403">
    <property type="entry name" value="Ankyrin repeat"/>
    <property type="match status" value="1"/>
</dbReference>
<dbReference type="InterPro" id="IPR036770">
    <property type="entry name" value="Ankyrin_rpt-contain_sf"/>
</dbReference>
<dbReference type="InterPro" id="IPR002110">
    <property type="entry name" value="Ankyrin_rpt"/>
</dbReference>
<evidence type="ECO:0000313" key="4">
    <source>
        <dbReference type="EMBL" id="RGM09260.1"/>
    </source>
</evidence>
<feature type="repeat" description="ANK" evidence="3">
    <location>
        <begin position="73"/>
        <end position="105"/>
    </location>
</feature>
<dbReference type="EMBL" id="QRUB01000039">
    <property type="protein sequence ID" value="RGR25318.1"/>
    <property type="molecule type" value="Genomic_DNA"/>
</dbReference>
<dbReference type="Pfam" id="PF12796">
    <property type="entry name" value="Ank_2"/>
    <property type="match status" value="1"/>
</dbReference>
<protein>
    <submittedName>
        <fullName evidence="4">Ankyrin repeat domain-containing protein</fullName>
    </submittedName>
</protein>
<dbReference type="Gene3D" id="1.25.40.20">
    <property type="entry name" value="Ankyrin repeat-containing domain"/>
    <property type="match status" value="1"/>
</dbReference>
<reference evidence="6 7" key="1">
    <citation type="submission" date="2018-08" db="EMBL/GenBank/DDBJ databases">
        <title>A genome reference for cultivated species of the human gut microbiota.</title>
        <authorList>
            <person name="Zou Y."/>
            <person name="Xue W."/>
            <person name="Luo G."/>
        </authorList>
    </citation>
    <scope>NUCLEOTIDE SEQUENCE [LARGE SCALE GENOMIC DNA]</scope>
    <source>
        <strain evidence="5 7">AF25-6</strain>
        <strain evidence="4 6">TF03-6</strain>
    </source>
</reference>
<evidence type="ECO:0000313" key="7">
    <source>
        <dbReference type="Proteomes" id="UP000284161"/>
    </source>
</evidence>
<proteinExistence type="predicted"/>
<dbReference type="PANTHER" id="PTHR24198">
    <property type="entry name" value="ANKYRIN REPEAT AND PROTEIN KINASE DOMAIN-CONTAINING PROTEIN"/>
    <property type="match status" value="1"/>
</dbReference>
<evidence type="ECO:0000256" key="2">
    <source>
        <dbReference type="ARBA" id="ARBA00023043"/>
    </source>
</evidence>
<dbReference type="PROSITE" id="PS50297">
    <property type="entry name" value="ANK_REP_REGION"/>
    <property type="match status" value="1"/>
</dbReference>
<dbReference type="PANTHER" id="PTHR24198:SF165">
    <property type="entry name" value="ANKYRIN REPEAT-CONTAINING PROTEIN-RELATED"/>
    <property type="match status" value="1"/>
</dbReference>
<gene>
    <name evidence="5" type="ORF">DWY58_18190</name>
    <name evidence="4" type="ORF">DXC34_17775</name>
</gene>
<dbReference type="PROSITE" id="PS50088">
    <property type="entry name" value="ANK_REPEAT"/>
    <property type="match status" value="1"/>
</dbReference>
<evidence type="ECO:0000313" key="6">
    <source>
        <dbReference type="Proteomes" id="UP000261223"/>
    </source>
</evidence>
<keyword evidence="2 3" id="KW-0040">ANK repeat</keyword>
<evidence type="ECO:0000256" key="1">
    <source>
        <dbReference type="ARBA" id="ARBA00022737"/>
    </source>
</evidence>
<sequence>MEEENIFNEIDTLDILVDGNVDVLDAFIRQYGINFINEDNRGILAICILGGRTNLALHLINETEIDINQADRNGYTPLHFAVQENNYSVVEALIGKKAMIDPIDTGRDSLFL</sequence>
<keyword evidence="1" id="KW-0677">Repeat</keyword>
<dbReference type="SMART" id="SM00248">
    <property type="entry name" value="ANK"/>
    <property type="match status" value="2"/>
</dbReference>
<evidence type="ECO:0000313" key="5">
    <source>
        <dbReference type="EMBL" id="RGR25318.1"/>
    </source>
</evidence>
<organism evidence="4 6">
    <name type="scientific">Bacteroides stercoris</name>
    <dbReference type="NCBI Taxonomy" id="46506"/>
    <lineage>
        <taxon>Bacteria</taxon>
        <taxon>Pseudomonadati</taxon>
        <taxon>Bacteroidota</taxon>
        <taxon>Bacteroidia</taxon>
        <taxon>Bacteroidales</taxon>
        <taxon>Bacteroidaceae</taxon>
        <taxon>Bacteroides</taxon>
    </lineage>
</organism>
<accession>A0A3E4UJK5</accession>
<evidence type="ECO:0000256" key="3">
    <source>
        <dbReference type="PROSITE-ProRule" id="PRU00023"/>
    </source>
</evidence>
<dbReference type="EMBL" id="QSSV01000037">
    <property type="protein sequence ID" value="RGM09260.1"/>
    <property type="molecule type" value="Genomic_DNA"/>
</dbReference>
<dbReference type="Proteomes" id="UP000261223">
    <property type="component" value="Unassembled WGS sequence"/>
</dbReference>
<dbReference type="AlphaFoldDB" id="A0A3E4UJK5"/>
<comment type="caution">
    <text evidence="4">The sequence shown here is derived from an EMBL/GenBank/DDBJ whole genome shotgun (WGS) entry which is preliminary data.</text>
</comment>
<dbReference type="Proteomes" id="UP000284161">
    <property type="component" value="Unassembled WGS sequence"/>
</dbReference>